<accession>A0A8J3J1W4</accession>
<dbReference type="AlphaFoldDB" id="A0A8J3J1W4"/>
<evidence type="ECO:0000259" key="2">
    <source>
        <dbReference type="Pfam" id="PF01636"/>
    </source>
</evidence>
<name>A0A8J3J1W4_9ACTN</name>
<protein>
    <recommendedName>
        <fullName evidence="2">Aminoglycoside phosphotransferase domain-containing protein</fullName>
    </recommendedName>
</protein>
<dbReference type="EMBL" id="BOMB01000029">
    <property type="protein sequence ID" value="GID14231.1"/>
    <property type="molecule type" value="Genomic_DNA"/>
</dbReference>
<comment type="caution">
    <text evidence="3">The sequence shown here is derived from an EMBL/GenBank/DDBJ whole genome shotgun (WGS) entry which is preliminary data.</text>
</comment>
<dbReference type="InterPro" id="IPR011009">
    <property type="entry name" value="Kinase-like_dom_sf"/>
</dbReference>
<sequence length="271" mass="28811">MRVTVRGGGVGTLPGMSAGPVRDDAGMDEETLAGGTVSTVVRIGDTVRRTPGPRPGFVRDLLVALESAGWPGAPRHLGTDPAGREVLSFLPGYVAWQDDPPAAVRAEPALTAVAVLVRQFHDLTAGSALAGDREVVCHNDLAPRNTVYADGFRPAAFIDWDLAAPGDRIADVAHVCWQYVPLRPGTDPARAARTLAAVADAYDPGRELIDRGALLDTVLWWQDRCRRGIESAADAGDPAMVRLREHGAVRSVRAAYEWTAAHRATLSTSLA</sequence>
<dbReference type="InterPro" id="IPR002575">
    <property type="entry name" value="Aminoglycoside_PTrfase"/>
</dbReference>
<organism evidence="3 4">
    <name type="scientific">Actinocatenispora rupis</name>
    <dbReference type="NCBI Taxonomy" id="519421"/>
    <lineage>
        <taxon>Bacteria</taxon>
        <taxon>Bacillati</taxon>
        <taxon>Actinomycetota</taxon>
        <taxon>Actinomycetes</taxon>
        <taxon>Micromonosporales</taxon>
        <taxon>Micromonosporaceae</taxon>
        <taxon>Actinocatenispora</taxon>
    </lineage>
</organism>
<proteinExistence type="predicted"/>
<dbReference type="Pfam" id="PF01636">
    <property type="entry name" value="APH"/>
    <property type="match status" value="1"/>
</dbReference>
<feature type="region of interest" description="Disordered" evidence="1">
    <location>
        <begin position="1"/>
        <end position="20"/>
    </location>
</feature>
<dbReference type="SUPFAM" id="SSF56112">
    <property type="entry name" value="Protein kinase-like (PK-like)"/>
    <property type="match status" value="1"/>
</dbReference>
<dbReference type="Gene3D" id="3.90.1200.10">
    <property type="match status" value="1"/>
</dbReference>
<evidence type="ECO:0000313" key="3">
    <source>
        <dbReference type="EMBL" id="GID14231.1"/>
    </source>
</evidence>
<keyword evidence="4" id="KW-1185">Reference proteome</keyword>
<feature type="domain" description="Aminoglycoside phosphotransferase" evidence="2">
    <location>
        <begin position="94"/>
        <end position="207"/>
    </location>
</feature>
<evidence type="ECO:0000256" key="1">
    <source>
        <dbReference type="SAM" id="MobiDB-lite"/>
    </source>
</evidence>
<dbReference type="Proteomes" id="UP000612808">
    <property type="component" value="Unassembled WGS sequence"/>
</dbReference>
<feature type="compositionally biased region" description="Gly residues" evidence="1">
    <location>
        <begin position="1"/>
        <end position="12"/>
    </location>
</feature>
<gene>
    <name evidence="3" type="ORF">Aru02nite_51200</name>
</gene>
<dbReference type="RefSeq" id="WP_203661995.1">
    <property type="nucleotide sequence ID" value="NZ_BAAAZM010000001.1"/>
</dbReference>
<reference evidence="3" key="1">
    <citation type="submission" date="2021-01" db="EMBL/GenBank/DDBJ databases">
        <title>Whole genome shotgun sequence of Actinocatenispora rupis NBRC 107355.</title>
        <authorList>
            <person name="Komaki H."/>
            <person name="Tamura T."/>
        </authorList>
    </citation>
    <scope>NUCLEOTIDE SEQUENCE</scope>
    <source>
        <strain evidence="3">NBRC 107355</strain>
    </source>
</reference>
<evidence type="ECO:0000313" key="4">
    <source>
        <dbReference type="Proteomes" id="UP000612808"/>
    </source>
</evidence>